<name>A0A2A8CZE5_9BACT</name>
<dbReference type="SUPFAM" id="SSF56925">
    <property type="entry name" value="OMPA-like"/>
    <property type="match status" value="1"/>
</dbReference>
<evidence type="ECO:0000256" key="1">
    <source>
        <dbReference type="SAM" id="SignalP"/>
    </source>
</evidence>
<sequence length="256" mass="27637">MLSPVLALSARLPRTVCALLLVAILSTSVAFAQNAPATMGPRGQGSLSFTVGVPVGEFADKLDNLGYGANLFLGGMLKNTPFTVGLDASFLVYGRSRKRVPFSTTVGPAVNVDVVTTNSIVQPHLVLRLQPATGPVRPYLEGLIGFKYLFTETRVEDDRTDEKIASTRNFDDFAWSGGAGAGVDIRVGQSVNQMGRQQAFYLKLGVQYLRGQEAEYLAEGALEDTNNDGVLNESELPIRRSRTNLVQPMLGFAMTF</sequence>
<accession>A0A2A8CZE5</accession>
<evidence type="ECO:0000313" key="3">
    <source>
        <dbReference type="Proteomes" id="UP000220102"/>
    </source>
</evidence>
<evidence type="ECO:0008006" key="4">
    <source>
        <dbReference type="Google" id="ProtNLM"/>
    </source>
</evidence>
<feature type="chain" id="PRO_5012089054" description="Outer membrane protein beta-barrel domain-containing protein" evidence="1">
    <location>
        <begin position="33"/>
        <end position="256"/>
    </location>
</feature>
<evidence type="ECO:0000313" key="2">
    <source>
        <dbReference type="EMBL" id="PEN13947.1"/>
    </source>
</evidence>
<keyword evidence="3" id="KW-1185">Reference proteome</keyword>
<comment type="caution">
    <text evidence="2">The sequence shown here is derived from an EMBL/GenBank/DDBJ whole genome shotgun (WGS) entry which is preliminary data.</text>
</comment>
<proteinExistence type="predicted"/>
<feature type="signal peptide" evidence="1">
    <location>
        <begin position="1"/>
        <end position="32"/>
    </location>
</feature>
<reference evidence="2 3" key="1">
    <citation type="submission" date="2017-10" db="EMBL/GenBank/DDBJ databases">
        <title>Draft genome of Longibacter Salinarum.</title>
        <authorList>
            <person name="Goh K.M."/>
            <person name="Shamsir M.S."/>
            <person name="Lim S.W."/>
        </authorList>
    </citation>
    <scope>NUCLEOTIDE SEQUENCE [LARGE SCALE GENOMIC DNA]</scope>
    <source>
        <strain evidence="2 3">KCTC 52045</strain>
    </source>
</reference>
<dbReference type="EMBL" id="PDEQ01000003">
    <property type="protein sequence ID" value="PEN13947.1"/>
    <property type="molecule type" value="Genomic_DNA"/>
</dbReference>
<dbReference type="RefSeq" id="WP_098075109.1">
    <property type="nucleotide sequence ID" value="NZ_PDEQ01000003.1"/>
</dbReference>
<keyword evidence="1" id="KW-0732">Signal</keyword>
<dbReference type="InterPro" id="IPR011250">
    <property type="entry name" value="OMP/PagP_B-barrel"/>
</dbReference>
<protein>
    <recommendedName>
        <fullName evidence="4">Outer membrane protein beta-barrel domain-containing protein</fullName>
    </recommendedName>
</protein>
<dbReference type="Proteomes" id="UP000220102">
    <property type="component" value="Unassembled WGS sequence"/>
</dbReference>
<dbReference type="AlphaFoldDB" id="A0A2A8CZE5"/>
<organism evidence="2 3">
    <name type="scientific">Longibacter salinarum</name>
    <dbReference type="NCBI Taxonomy" id="1850348"/>
    <lineage>
        <taxon>Bacteria</taxon>
        <taxon>Pseudomonadati</taxon>
        <taxon>Rhodothermota</taxon>
        <taxon>Rhodothermia</taxon>
        <taxon>Rhodothermales</taxon>
        <taxon>Salisaetaceae</taxon>
        <taxon>Longibacter</taxon>
    </lineage>
</organism>
<gene>
    <name evidence="2" type="ORF">CRI94_07790</name>
</gene>
<dbReference type="OrthoDB" id="1492607at2"/>